<dbReference type="InterPro" id="IPR000873">
    <property type="entry name" value="AMP-dep_synth/lig_dom"/>
</dbReference>
<dbReference type="InterPro" id="IPR025110">
    <property type="entry name" value="AMP-bd_C"/>
</dbReference>
<proteinExistence type="inferred from homology"/>
<dbReference type="SUPFAM" id="SSF56801">
    <property type="entry name" value="Acetyl-CoA synthetase-like"/>
    <property type="match status" value="1"/>
</dbReference>
<evidence type="ECO:0000256" key="2">
    <source>
        <dbReference type="ARBA" id="ARBA00022598"/>
    </source>
</evidence>
<protein>
    <submittedName>
        <fullName evidence="5">Amp binding protein</fullName>
    </submittedName>
</protein>
<feature type="domain" description="AMP-dependent synthetase/ligase" evidence="3">
    <location>
        <begin position="34"/>
        <end position="425"/>
    </location>
</feature>
<comment type="similarity">
    <text evidence="1">Belongs to the ATP-dependent AMP-binding enzyme family.</text>
</comment>
<dbReference type="InterPro" id="IPR045851">
    <property type="entry name" value="AMP-bd_C_sf"/>
</dbReference>
<dbReference type="OrthoDB" id="1898221at2759"/>
<evidence type="ECO:0000313" key="6">
    <source>
        <dbReference type="Proteomes" id="UP000017559"/>
    </source>
</evidence>
<dbReference type="GO" id="GO:0016405">
    <property type="term" value="F:CoA-ligase activity"/>
    <property type="evidence" value="ECO:0007669"/>
    <property type="project" value="TreeGrafter"/>
</dbReference>
<comment type="caution">
    <text evidence="5">The sequence shown here is derived from an EMBL/GenBank/DDBJ whole genome shotgun (WGS) entry which is preliminary data.</text>
</comment>
<organism evidence="5 6">
    <name type="scientific">Moniliophthora roreri (strain MCA 2997)</name>
    <name type="common">Cocoa frosty pod rot fungus</name>
    <name type="synonym">Crinipellis roreri</name>
    <dbReference type="NCBI Taxonomy" id="1381753"/>
    <lineage>
        <taxon>Eukaryota</taxon>
        <taxon>Fungi</taxon>
        <taxon>Dikarya</taxon>
        <taxon>Basidiomycota</taxon>
        <taxon>Agaricomycotina</taxon>
        <taxon>Agaricomycetes</taxon>
        <taxon>Agaricomycetidae</taxon>
        <taxon>Agaricales</taxon>
        <taxon>Marasmiineae</taxon>
        <taxon>Marasmiaceae</taxon>
        <taxon>Moniliophthora</taxon>
    </lineage>
</organism>
<evidence type="ECO:0000259" key="4">
    <source>
        <dbReference type="Pfam" id="PF13193"/>
    </source>
</evidence>
<dbReference type="Gene3D" id="3.40.50.12780">
    <property type="entry name" value="N-terminal domain of ligase-like"/>
    <property type="match status" value="1"/>
</dbReference>
<dbReference type="PROSITE" id="PS00455">
    <property type="entry name" value="AMP_BINDING"/>
    <property type="match status" value="1"/>
</dbReference>
<sequence>MSPRIYKSSAPSVVIKSHSIFTHLLSSTGGDYVGRHPGNTVAYIDAATGATLSRAQLKSLAFKFGHGLTTVGAKRGDTILMYSPNSLAWPVVILGAIAAGIRCTFANSAYTGSELAHQYHDSNAFLLMTTPDCITVVRDMFKALQIPQAEGDKRIIVISDSLAWAGGPRSAPRREAAGLLGMEELLTRGTLTTEAKFDGKDAQETAFLCYSSGTTGKPKGVETTHQNVTSLIDIVERSFPSMKYGEDKVLAILPFYHIYGFVKCLLFPLSVGVPAIIQQRFEPVQFCANIENYKITVSLIVPPVLVVLARHPVVDKHDLSSIKVLFSGAAPLSAGLTKQVKDRITARWKNNVAIVQGYGLTETSPTTHLLPVVDDVRKMGSVGILLSSLEARLVADDEGDKVIDAEEGQPGELWIRGPTVMKGYLNNSTATNNSITPDRWFKTGDVAIRDNEGYYFIVDRRKELIKYKGFQVPPAELEDILLTHPDIADAAVIGVESVKEATELPRAYVVHANSNKLASQEAKETFGRSVAKWMEGKVAKHKYLRGGVAIIDAIPKSAAGKILRRELRERAKTEFVDVGLKAKL</sequence>
<dbReference type="PANTHER" id="PTHR24096">
    <property type="entry name" value="LONG-CHAIN-FATTY-ACID--COA LIGASE"/>
    <property type="match status" value="1"/>
</dbReference>
<dbReference type="Pfam" id="PF13193">
    <property type="entry name" value="AMP-binding_C"/>
    <property type="match status" value="1"/>
</dbReference>
<evidence type="ECO:0000313" key="5">
    <source>
        <dbReference type="EMBL" id="ESK93636.1"/>
    </source>
</evidence>
<feature type="domain" description="AMP-binding enzyme C-terminal" evidence="4">
    <location>
        <begin position="476"/>
        <end position="561"/>
    </location>
</feature>
<dbReference type="Proteomes" id="UP000017559">
    <property type="component" value="Unassembled WGS sequence"/>
</dbReference>
<dbReference type="InterPro" id="IPR042099">
    <property type="entry name" value="ANL_N_sf"/>
</dbReference>
<dbReference type="HOGENOM" id="CLU_000022_59_2_1"/>
<evidence type="ECO:0000259" key="3">
    <source>
        <dbReference type="Pfam" id="PF00501"/>
    </source>
</evidence>
<reference evidence="5 6" key="1">
    <citation type="journal article" date="2014" name="BMC Genomics">
        <title>Genome and secretome analysis of the hemibiotrophic fungal pathogen, Moniliophthora roreri, which causes frosty pod rot disease of cacao: mechanisms of the biotrophic and necrotrophic phases.</title>
        <authorList>
            <person name="Meinhardt L.W."/>
            <person name="Costa G.G.L."/>
            <person name="Thomazella D.P.T."/>
            <person name="Teixeira P.J.P.L."/>
            <person name="Carazzolle M.F."/>
            <person name="Schuster S.C."/>
            <person name="Carlson J.E."/>
            <person name="Guiltinan M.J."/>
            <person name="Mieczkowski P."/>
            <person name="Farmer A."/>
            <person name="Ramaraj T."/>
            <person name="Crozier J."/>
            <person name="Davis R.E."/>
            <person name="Shao J."/>
            <person name="Melnick R.L."/>
            <person name="Pereira G.A.G."/>
            <person name="Bailey B.A."/>
        </authorList>
    </citation>
    <scope>NUCLEOTIDE SEQUENCE [LARGE SCALE GENOMIC DNA]</scope>
    <source>
        <strain evidence="5 6">MCA 2997</strain>
    </source>
</reference>
<dbReference type="Pfam" id="PF00501">
    <property type="entry name" value="AMP-binding"/>
    <property type="match status" value="1"/>
</dbReference>
<name>V2XLD6_MONRO</name>
<dbReference type="AlphaFoldDB" id="V2XLD6"/>
<dbReference type="PANTHER" id="PTHR24096:SF149">
    <property type="entry name" value="AMP-BINDING DOMAIN-CONTAINING PROTEIN-RELATED"/>
    <property type="match status" value="1"/>
</dbReference>
<keyword evidence="2" id="KW-0436">Ligase</keyword>
<accession>V2XLD6</accession>
<dbReference type="STRING" id="1381753.V2XLD6"/>
<dbReference type="KEGG" id="mrr:Moror_1534"/>
<dbReference type="EMBL" id="AWSO01000181">
    <property type="protein sequence ID" value="ESK93636.1"/>
    <property type="molecule type" value="Genomic_DNA"/>
</dbReference>
<dbReference type="Gene3D" id="3.30.300.30">
    <property type="match status" value="1"/>
</dbReference>
<keyword evidence="6" id="KW-1185">Reference proteome</keyword>
<gene>
    <name evidence="5" type="ORF">Moror_1534</name>
</gene>
<evidence type="ECO:0000256" key="1">
    <source>
        <dbReference type="ARBA" id="ARBA00006432"/>
    </source>
</evidence>
<dbReference type="InterPro" id="IPR020845">
    <property type="entry name" value="AMP-binding_CS"/>
</dbReference>
<dbReference type="CDD" id="cd05911">
    <property type="entry name" value="Firefly_Luc_like"/>
    <property type="match status" value="1"/>
</dbReference>